<dbReference type="EMBL" id="CP036298">
    <property type="protein sequence ID" value="QDV25858.1"/>
    <property type="molecule type" value="Genomic_DNA"/>
</dbReference>
<sequence length="136" mass="14908" precursor="true">MKYSVAAIALVCCFGFFAAALAQDAVYFKTQGEVMESSPPKFMLISDVDLEAKTLTGMSTIERHDPKSVVSTFHITLKFSDIKVTNAMRVAVDDDDLSKLKGKLVVLYDGKEPLSGAYMGLFREDTFVISVVPAKK</sequence>
<organism evidence="2 3">
    <name type="scientific">Aureliella helgolandensis</name>
    <dbReference type="NCBI Taxonomy" id="2527968"/>
    <lineage>
        <taxon>Bacteria</taxon>
        <taxon>Pseudomonadati</taxon>
        <taxon>Planctomycetota</taxon>
        <taxon>Planctomycetia</taxon>
        <taxon>Pirellulales</taxon>
        <taxon>Pirellulaceae</taxon>
        <taxon>Aureliella</taxon>
    </lineage>
</organism>
<dbReference type="KEGG" id="ahel:Q31a_41860"/>
<keyword evidence="1" id="KW-0732">Signal</keyword>
<protein>
    <submittedName>
        <fullName evidence="2">Uncharacterized protein</fullName>
    </submittedName>
</protein>
<dbReference type="AlphaFoldDB" id="A0A518GB80"/>
<proteinExistence type="predicted"/>
<accession>A0A518GB80</accession>
<reference evidence="2 3" key="1">
    <citation type="submission" date="2019-02" db="EMBL/GenBank/DDBJ databases">
        <title>Deep-cultivation of Planctomycetes and their phenomic and genomic characterization uncovers novel biology.</title>
        <authorList>
            <person name="Wiegand S."/>
            <person name="Jogler M."/>
            <person name="Boedeker C."/>
            <person name="Pinto D."/>
            <person name="Vollmers J."/>
            <person name="Rivas-Marin E."/>
            <person name="Kohn T."/>
            <person name="Peeters S.H."/>
            <person name="Heuer A."/>
            <person name="Rast P."/>
            <person name="Oberbeckmann S."/>
            <person name="Bunk B."/>
            <person name="Jeske O."/>
            <person name="Meyerdierks A."/>
            <person name="Storesund J.E."/>
            <person name="Kallscheuer N."/>
            <person name="Luecker S."/>
            <person name="Lage O.M."/>
            <person name="Pohl T."/>
            <person name="Merkel B.J."/>
            <person name="Hornburger P."/>
            <person name="Mueller R.-W."/>
            <person name="Bruemmer F."/>
            <person name="Labrenz M."/>
            <person name="Spormann A.M."/>
            <person name="Op den Camp H."/>
            <person name="Overmann J."/>
            <person name="Amann R."/>
            <person name="Jetten M.S.M."/>
            <person name="Mascher T."/>
            <person name="Medema M.H."/>
            <person name="Devos D.P."/>
            <person name="Kaster A.-K."/>
            <person name="Ovreas L."/>
            <person name="Rohde M."/>
            <person name="Galperin M.Y."/>
            <person name="Jogler C."/>
        </authorList>
    </citation>
    <scope>NUCLEOTIDE SEQUENCE [LARGE SCALE GENOMIC DNA]</scope>
    <source>
        <strain evidence="2 3">Q31a</strain>
    </source>
</reference>
<dbReference type="Proteomes" id="UP000318017">
    <property type="component" value="Chromosome"/>
</dbReference>
<feature type="chain" id="PRO_5021752467" evidence="1">
    <location>
        <begin position="23"/>
        <end position="136"/>
    </location>
</feature>
<evidence type="ECO:0000256" key="1">
    <source>
        <dbReference type="SAM" id="SignalP"/>
    </source>
</evidence>
<keyword evidence="3" id="KW-1185">Reference proteome</keyword>
<name>A0A518GB80_9BACT</name>
<feature type="signal peptide" evidence="1">
    <location>
        <begin position="1"/>
        <end position="22"/>
    </location>
</feature>
<evidence type="ECO:0000313" key="2">
    <source>
        <dbReference type="EMBL" id="QDV25858.1"/>
    </source>
</evidence>
<dbReference type="RefSeq" id="WP_145081508.1">
    <property type="nucleotide sequence ID" value="NZ_CP036298.1"/>
</dbReference>
<gene>
    <name evidence="2" type="ORF">Q31a_41860</name>
</gene>
<evidence type="ECO:0000313" key="3">
    <source>
        <dbReference type="Proteomes" id="UP000318017"/>
    </source>
</evidence>